<dbReference type="AlphaFoldDB" id="A0A7S2ELX0"/>
<organism evidence="8">
    <name type="scientific">Ditylum brightwellii</name>
    <dbReference type="NCBI Taxonomy" id="49249"/>
    <lineage>
        <taxon>Eukaryota</taxon>
        <taxon>Sar</taxon>
        <taxon>Stramenopiles</taxon>
        <taxon>Ochrophyta</taxon>
        <taxon>Bacillariophyta</taxon>
        <taxon>Mediophyceae</taxon>
        <taxon>Lithodesmiophycidae</taxon>
        <taxon>Lithodesmiales</taxon>
        <taxon>Lithodesmiaceae</taxon>
        <taxon>Ditylum</taxon>
    </lineage>
</organism>
<dbReference type="GO" id="GO:0005737">
    <property type="term" value="C:cytoplasm"/>
    <property type="evidence" value="ECO:0007669"/>
    <property type="project" value="TreeGrafter"/>
</dbReference>
<dbReference type="InterPro" id="IPR008166">
    <property type="entry name" value="Glyco_transf_92"/>
</dbReference>
<accession>A0A7S2ELX0</accession>
<keyword evidence="6" id="KW-1133">Transmembrane helix</keyword>
<evidence type="ECO:0000256" key="1">
    <source>
        <dbReference type="ARBA" id="ARBA00004167"/>
    </source>
</evidence>
<keyword evidence="5" id="KW-0812">Transmembrane</keyword>
<keyword evidence="4" id="KW-0808">Transferase</keyword>
<evidence type="ECO:0000313" key="8">
    <source>
        <dbReference type="EMBL" id="CAD9344975.1"/>
    </source>
</evidence>
<proteinExistence type="inferred from homology"/>
<dbReference type="Pfam" id="PF01697">
    <property type="entry name" value="Glyco_transf_92"/>
    <property type="match status" value="1"/>
</dbReference>
<evidence type="ECO:0000256" key="6">
    <source>
        <dbReference type="ARBA" id="ARBA00022989"/>
    </source>
</evidence>
<dbReference type="PANTHER" id="PTHR21461">
    <property type="entry name" value="GLYCOSYLTRANSFERASE FAMILY 92 PROTEIN"/>
    <property type="match status" value="1"/>
</dbReference>
<comment type="similarity">
    <text evidence="2">Belongs to the glycosyltransferase 92 family.</text>
</comment>
<evidence type="ECO:0000256" key="7">
    <source>
        <dbReference type="ARBA" id="ARBA00023136"/>
    </source>
</evidence>
<sequence length="726" mass="84720">MTAYLEKSTYPEWYSHNKIISPLPPRNTTSSTLQRILYPPQSPFARNQICHDNFLLHNPSVDTYNQEDAYLPWIHDVFLSSSRQKVVFVAQNRRKCHTGDDYVDLMEQLEGQVALFQPVSVQEIPGDVEIRYKLAPPPPPNDSSQNSTTFFGETRFICRFKLYNPQTQTLTFIKETTTSTYPFNYEYIHWRKKRGHPMFEKQGKDSGTFWLSSLMFDCPLPSSLQISIPEKEEKEPIMYVDVIPIRTPVRGEQEYYFQKYHHGGLLTDNVLFDADKAWGVAEHVLPKIEDSGRWENIPICPRLDHDKEEKQKEKQLIPDSKLNQKMEMIPENPTTAIKTTRNNQQRKKRHKLVGCAWTSSSHKRRGEAVIVQDGPKRLIEWITFHLMVGFDHLYIYDNTPPTNDTSTEEGKKSLYYSPLQEVTSIFPPSKVTHVPWPYTVCNNNRPMHKDPGERSSQYAAESSCRLRYGDDTDWMANFDPDEYLIPMGKYENWKDFLQEVDDEGMYRVLKFRSSGSRPIVSLMETVYHNTFSSADEEEKCLPSNSNERPCLAKRANETYFKTYNCEYIKPPKPERFQRAMKQIYRPDYVLSHYVHYSTVNTDLARTQNDPEEDGFRWSATYKDRGRERFADEINEGVLKHARGVVPAWTARRFNTCRLNSKDACILGHPCSDDTPFDDATHQKNIFTDKEGNYCNCWINRKAENVWAPRLERELANINMPLSLTGR</sequence>
<keyword evidence="3" id="KW-0328">Glycosyltransferase</keyword>
<evidence type="ECO:0000256" key="4">
    <source>
        <dbReference type="ARBA" id="ARBA00022679"/>
    </source>
</evidence>
<protein>
    <recommendedName>
        <fullName evidence="9">Glycosyltransferase family 92 protein</fullName>
    </recommendedName>
</protein>
<evidence type="ECO:0000256" key="2">
    <source>
        <dbReference type="ARBA" id="ARBA00007647"/>
    </source>
</evidence>
<keyword evidence="7" id="KW-0472">Membrane</keyword>
<dbReference type="PANTHER" id="PTHR21461:SF69">
    <property type="entry name" value="GLYCOSYLTRANSFERASE FAMILY 92 PROTEIN"/>
    <property type="match status" value="1"/>
</dbReference>
<evidence type="ECO:0008006" key="9">
    <source>
        <dbReference type="Google" id="ProtNLM"/>
    </source>
</evidence>
<name>A0A7S2ELX0_9STRA</name>
<gene>
    <name evidence="8" type="ORF">DBRI1063_LOCUS18612</name>
</gene>
<dbReference type="GO" id="GO:0016020">
    <property type="term" value="C:membrane"/>
    <property type="evidence" value="ECO:0007669"/>
    <property type="project" value="UniProtKB-SubCell"/>
</dbReference>
<comment type="subcellular location">
    <subcellularLocation>
        <location evidence="1">Membrane</location>
        <topology evidence="1">Single-pass membrane protein</topology>
    </subcellularLocation>
</comment>
<evidence type="ECO:0000256" key="3">
    <source>
        <dbReference type="ARBA" id="ARBA00022676"/>
    </source>
</evidence>
<reference evidence="8" key="1">
    <citation type="submission" date="2021-01" db="EMBL/GenBank/DDBJ databases">
        <authorList>
            <person name="Corre E."/>
            <person name="Pelletier E."/>
            <person name="Niang G."/>
            <person name="Scheremetjew M."/>
            <person name="Finn R."/>
            <person name="Kale V."/>
            <person name="Holt S."/>
            <person name="Cochrane G."/>
            <person name="Meng A."/>
            <person name="Brown T."/>
            <person name="Cohen L."/>
        </authorList>
    </citation>
    <scope>NUCLEOTIDE SEQUENCE</scope>
    <source>
        <strain evidence="8">Pop2</strain>
    </source>
</reference>
<dbReference type="EMBL" id="HBGN01028864">
    <property type="protein sequence ID" value="CAD9344975.1"/>
    <property type="molecule type" value="Transcribed_RNA"/>
</dbReference>
<dbReference type="GO" id="GO:0016757">
    <property type="term" value="F:glycosyltransferase activity"/>
    <property type="evidence" value="ECO:0007669"/>
    <property type="project" value="UniProtKB-KW"/>
</dbReference>
<evidence type="ECO:0000256" key="5">
    <source>
        <dbReference type="ARBA" id="ARBA00022692"/>
    </source>
</evidence>